<sequence length="780" mass="86200">MAASEPSEAVSHPSAPTPTPWELPPVDADVEGFKNSMEKVLHAFKCSVIETWGGPSQYLQAKLPNATAKQDFVDWLWAAFPLSETCVYSLEDPLHAVSPNNLGEMAPLRVHVASLGFGSRCSFKPDPSGHASLLLLEHILQDGFLTGGQPLLVRHIADKEPLFAPWAKLSSGMPLTPFSLGYVKGALRATTLLAFLHLVWEDESLLGLFPQIRSTVTAIFCHHVVHASVQDEVFQNFKLSLMGSIRKPPNLLTWILTLASLKQHGYEDSAAVIQRFNSTVGKSSQLLAAKATAVGNLMTHFPESLLCLMQAHVSKYGWEGCALSDDGLSTKKILPIHVHKAPTKGWKKYASMSVQATELVFRKLFHDFDSNPQGRRKADRASPEQSAESAALLVNLAKALQDQFPVKTEDIEKQIFDKWVEGHMGLELELHELASEKKETLACTDVKFFRGVVDTVRAKMPLSDGHGETVQLTALEKDKYDLTVKQINFDRQAFRIYKAKLENFETHIHLAKVDWKNNRREETTAHVRSWLSNKSCIFQYNASDSGALMTVLNWSAPSTQTDAAQEAQAISFCQLVSGSASNLGLLLCPVFHYKKNQMHVLEHTLVKCLASKGVDVDHQASLLFKERKDSRDTRPLQYPLRVVRPLAATAVDDEGEKVSKKNLPGSHWLAAPLLSKGRTEEADQVAATKLKQVEDLNETAVPATTDISGSIQGGRRFEQIGASAAQKLLESVLHVDMPAKVTGVCIVDLTVVVGDTFCAWLERQGGIRKEASVFFFFRWG</sequence>
<evidence type="ECO:0000313" key="2">
    <source>
        <dbReference type="EMBL" id="CAK9020886.1"/>
    </source>
</evidence>
<organism evidence="2 3">
    <name type="scientific">Durusdinium trenchii</name>
    <dbReference type="NCBI Taxonomy" id="1381693"/>
    <lineage>
        <taxon>Eukaryota</taxon>
        <taxon>Sar</taxon>
        <taxon>Alveolata</taxon>
        <taxon>Dinophyceae</taxon>
        <taxon>Suessiales</taxon>
        <taxon>Symbiodiniaceae</taxon>
        <taxon>Durusdinium</taxon>
    </lineage>
</organism>
<feature type="region of interest" description="Disordered" evidence="1">
    <location>
        <begin position="1"/>
        <end position="27"/>
    </location>
</feature>
<proteinExistence type="predicted"/>
<accession>A0ABP0K2X9</accession>
<reference evidence="2 3" key="1">
    <citation type="submission" date="2024-02" db="EMBL/GenBank/DDBJ databases">
        <authorList>
            <person name="Chen Y."/>
            <person name="Shah S."/>
            <person name="Dougan E. K."/>
            <person name="Thang M."/>
            <person name="Chan C."/>
        </authorList>
    </citation>
    <scope>NUCLEOTIDE SEQUENCE [LARGE SCALE GENOMIC DNA]</scope>
</reference>
<comment type="caution">
    <text evidence="2">The sequence shown here is derived from an EMBL/GenBank/DDBJ whole genome shotgun (WGS) entry which is preliminary data.</text>
</comment>
<dbReference type="EMBL" id="CAXAMM010009602">
    <property type="protein sequence ID" value="CAK9020886.1"/>
    <property type="molecule type" value="Genomic_DNA"/>
</dbReference>
<keyword evidence="3" id="KW-1185">Reference proteome</keyword>
<name>A0ABP0K2X9_9DINO</name>
<evidence type="ECO:0000256" key="1">
    <source>
        <dbReference type="SAM" id="MobiDB-lite"/>
    </source>
</evidence>
<protein>
    <submittedName>
        <fullName evidence="2">Uncharacterized protein</fullName>
    </submittedName>
</protein>
<dbReference type="Proteomes" id="UP001642464">
    <property type="component" value="Unassembled WGS sequence"/>
</dbReference>
<evidence type="ECO:0000313" key="3">
    <source>
        <dbReference type="Proteomes" id="UP001642464"/>
    </source>
</evidence>
<gene>
    <name evidence="2" type="ORF">SCF082_LOCUS15095</name>
</gene>